<organism evidence="1">
    <name type="scientific">Dulem virus 35</name>
    <dbReference type="NCBI Taxonomy" id="3145753"/>
    <lineage>
        <taxon>Viruses</taxon>
        <taxon>Duplodnaviria</taxon>
        <taxon>Heunggongvirae</taxon>
        <taxon>Uroviricota</taxon>
        <taxon>Caudoviricetes</taxon>
    </lineage>
</organism>
<proteinExistence type="predicted"/>
<sequence length="120" mass="14263">MGWDSYEGDYFGIDGYANDFGKDEAKKKLKQMTKDDLIAAARQCFRVYHAYIGLRNRYDSLKAAIDILRNQNTGYMQVVKEINRLYEEVSKDEWSRKDWSKESKEWKRYADALPPETWVM</sequence>
<name>A0AAU8AZS6_9CAUD</name>
<evidence type="ECO:0000313" key="1">
    <source>
        <dbReference type="EMBL" id="XCD05123.1"/>
    </source>
</evidence>
<protein>
    <submittedName>
        <fullName evidence="1">Uncharacterized protein</fullName>
    </submittedName>
</protein>
<reference evidence="1" key="1">
    <citation type="submission" date="2024-03" db="EMBL/GenBank/DDBJ databases">
        <title>Diverse circular DNA viruses in blood, oral, and fecal samples of captive lemurs.</title>
        <authorList>
            <person name="Paietta E.N."/>
            <person name="Kraberger S."/>
            <person name="Lund M.C."/>
            <person name="Custer J.M."/>
            <person name="Vargas K.M."/>
            <person name="Ehmke E.E."/>
            <person name="Yoder A.D."/>
            <person name="Varsani A."/>
        </authorList>
    </citation>
    <scope>NUCLEOTIDE SEQUENCE</scope>
    <source>
        <strain evidence="1">Duke_24FS_4</strain>
    </source>
</reference>
<dbReference type="EMBL" id="PP511522">
    <property type="protein sequence ID" value="XCD05123.1"/>
    <property type="molecule type" value="Genomic_DNA"/>
</dbReference>
<accession>A0AAU8AZS6</accession>